<dbReference type="GO" id="GO:0005525">
    <property type="term" value="F:GTP binding"/>
    <property type="evidence" value="ECO:0007669"/>
    <property type="project" value="UniProtKB-KW"/>
</dbReference>
<dbReference type="OrthoDB" id="8830751at2759"/>
<dbReference type="SMART" id="SM00175">
    <property type="entry name" value="RAB"/>
    <property type="match status" value="1"/>
</dbReference>
<organism evidence="5 6">
    <name type="scientific">Coptis chinensis</name>
    <dbReference type="NCBI Taxonomy" id="261450"/>
    <lineage>
        <taxon>Eukaryota</taxon>
        <taxon>Viridiplantae</taxon>
        <taxon>Streptophyta</taxon>
        <taxon>Embryophyta</taxon>
        <taxon>Tracheophyta</taxon>
        <taxon>Spermatophyta</taxon>
        <taxon>Magnoliopsida</taxon>
        <taxon>Ranunculales</taxon>
        <taxon>Ranunculaceae</taxon>
        <taxon>Coptidoideae</taxon>
        <taxon>Coptis</taxon>
    </lineage>
</organism>
<protein>
    <submittedName>
        <fullName evidence="5">Uncharacterized protein</fullName>
    </submittedName>
</protein>
<keyword evidence="4" id="KW-1133">Transmembrane helix</keyword>
<keyword evidence="2" id="KW-0547">Nucleotide-binding</keyword>
<evidence type="ECO:0000256" key="3">
    <source>
        <dbReference type="ARBA" id="ARBA00023134"/>
    </source>
</evidence>
<comment type="caution">
    <text evidence="5">The sequence shown here is derived from an EMBL/GenBank/DDBJ whole genome shotgun (WGS) entry which is preliminary data.</text>
</comment>
<dbReference type="FunFam" id="3.40.50.300:FF:001447">
    <property type="entry name" value="Ras-related protein Rab-1B"/>
    <property type="match status" value="1"/>
</dbReference>
<keyword evidence="6" id="KW-1185">Reference proteome</keyword>
<dbReference type="SMART" id="SM00173">
    <property type="entry name" value="RAS"/>
    <property type="match status" value="1"/>
</dbReference>
<gene>
    <name evidence="5" type="ORF">IFM89_003338</name>
</gene>
<dbReference type="GO" id="GO:0003924">
    <property type="term" value="F:GTPase activity"/>
    <property type="evidence" value="ECO:0007669"/>
    <property type="project" value="InterPro"/>
</dbReference>
<sequence length="356" mass="40760">MANEPITHDNRDPYCMSLLFPISLVLIFCDFKFSLRRINFRNSPSTSAALARIRAAARSYNKIKLLLIGKYGVGKRLLHRRFISADSKSDSSLAQNIFHTTMKIQLDEKPIELEVWNESSFNNIKNCISEVQTYARDNVYKILVGNKADKGESERVVSTSKGQALANEAMAAARAKQFEVQLFLLGDRGVGKRSLRIRYSSSNYRSPRWSGDYFSIFEKIQIDEKLIELKIYHMKEDQGTESYNYPGTTGIILVYDLTNESTFNNIRDWIGDVKQYALHNVRMILVGNKLDLHTTKRAVPTSMGQALANEYGMKFFETSAKSYYNVEEAFLSITRDVIEIMEFTHLLRKSAFGNKK</sequence>
<dbReference type="Proteomes" id="UP000631114">
    <property type="component" value="Unassembled WGS sequence"/>
</dbReference>
<dbReference type="Gene3D" id="3.40.50.300">
    <property type="entry name" value="P-loop containing nucleotide triphosphate hydrolases"/>
    <property type="match status" value="2"/>
</dbReference>
<reference evidence="5 6" key="1">
    <citation type="submission" date="2020-10" db="EMBL/GenBank/DDBJ databases">
        <title>The Coptis chinensis genome and diversification of protoberbering-type alkaloids.</title>
        <authorList>
            <person name="Wang B."/>
            <person name="Shu S."/>
            <person name="Song C."/>
            <person name="Liu Y."/>
        </authorList>
    </citation>
    <scope>NUCLEOTIDE SEQUENCE [LARGE SCALE GENOMIC DNA]</scope>
    <source>
        <strain evidence="5">HL-2020</strain>
        <tissue evidence="5">Leaf</tissue>
    </source>
</reference>
<dbReference type="PROSITE" id="PS51421">
    <property type="entry name" value="RAS"/>
    <property type="match status" value="1"/>
</dbReference>
<name>A0A835IXV4_9MAGN</name>
<dbReference type="PROSITE" id="PS51419">
    <property type="entry name" value="RAB"/>
    <property type="match status" value="1"/>
</dbReference>
<keyword evidence="4" id="KW-0472">Membrane</keyword>
<dbReference type="PANTHER" id="PTHR47980">
    <property type="entry name" value="LD44762P"/>
    <property type="match status" value="1"/>
</dbReference>
<dbReference type="InterPro" id="IPR050305">
    <property type="entry name" value="Small_GTPase_Rab"/>
</dbReference>
<feature type="transmembrane region" description="Helical" evidence="4">
    <location>
        <begin position="18"/>
        <end position="35"/>
    </location>
</feature>
<proteinExistence type="inferred from homology"/>
<keyword evidence="4" id="KW-0812">Transmembrane</keyword>
<dbReference type="InterPro" id="IPR001806">
    <property type="entry name" value="Small_GTPase"/>
</dbReference>
<dbReference type="SMART" id="SM00174">
    <property type="entry name" value="RHO"/>
    <property type="match status" value="1"/>
</dbReference>
<accession>A0A835IXV4</accession>
<evidence type="ECO:0000313" key="6">
    <source>
        <dbReference type="Proteomes" id="UP000631114"/>
    </source>
</evidence>
<dbReference type="AlphaFoldDB" id="A0A835IXV4"/>
<evidence type="ECO:0000313" key="5">
    <source>
        <dbReference type="EMBL" id="KAF9623548.1"/>
    </source>
</evidence>
<evidence type="ECO:0000256" key="4">
    <source>
        <dbReference type="SAM" id="Phobius"/>
    </source>
</evidence>
<dbReference type="SUPFAM" id="SSF52540">
    <property type="entry name" value="P-loop containing nucleoside triphosphate hydrolases"/>
    <property type="match status" value="2"/>
</dbReference>
<evidence type="ECO:0000256" key="2">
    <source>
        <dbReference type="ARBA" id="ARBA00022741"/>
    </source>
</evidence>
<keyword evidence="3" id="KW-0342">GTP-binding</keyword>
<dbReference type="InterPro" id="IPR027417">
    <property type="entry name" value="P-loop_NTPase"/>
</dbReference>
<dbReference type="EMBL" id="JADFTS010000001">
    <property type="protein sequence ID" value="KAF9623548.1"/>
    <property type="molecule type" value="Genomic_DNA"/>
</dbReference>
<dbReference type="PRINTS" id="PR00449">
    <property type="entry name" value="RASTRNSFRMNG"/>
</dbReference>
<dbReference type="Pfam" id="PF00071">
    <property type="entry name" value="Ras"/>
    <property type="match status" value="2"/>
</dbReference>
<comment type="similarity">
    <text evidence="1">Belongs to the small GTPase superfamily. Rab family.</text>
</comment>
<evidence type="ECO:0000256" key="1">
    <source>
        <dbReference type="ARBA" id="ARBA00006270"/>
    </source>
</evidence>